<accession>M5TXU0</accession>
<dbReference type="SUPFAM" id="SSF52540">
    <property type="entry name" value="P-loop containing nucleoside triphosphate hydrolases"/>
    <property type="match status" value="1"/>
</dbReference>
<dbReference type="Gene3D" id="1.10.8.60">
    <property type="match status" value="1"/>
</dbReference>
<evidence type="ECO:0000259" key="1">
    <source>
        <dbReference type="Pfam" id="PF13401"/>
    </source>
</evidence>
<dbReference type="PANTHER" id="PTHR35894:SF1">
    <property type="entry name" value="PHOSPHORIBULOKINASE _ URIDINE KINASE FAMILY"/>
    <property type="match status" value="1"/>
</dbReference>
<dbReference type="EMBL" id="ANOH01000313">
    <property type="protein sequence ID" value="EMI54005.1"/>
    <property type="molecule type" value="Genomic_DNA"/>
</dbReference>
<dbReference type="InterPro" id="IPR027417">
    <property type="entry name" value="P-loop_NTPase"/>
</dbReference>
<evidence type="ECO:0000313" key="3">
    <source>
        <dbReference type="Proteomes" id="UP000011885"/>
    </source>
</evidence>
<name>M5TXU0_9BACT</name>
<evidence type="ECO:0000313" key="2">
    <source>
        <dbReference type="EMBL" id="EMI54005.1"/>
    </source>
</evidence>
<keyword evidence="3" id="KW-1185">Reference proteome</keyword>
<gene>
    <name evidence="2" type="ORF">RSSM_04548</name>
</gene>
<dbReference type="PANTHER" id="PTHR35894">
    <property type="entry name" value="GENERAL SECRETION PATHWAY PROTEIN A-RELATED"/>
    <property type="match status" value="1"/>
</dbReference>
<reference evidence="2 3" key="1">
    <citation type="journal article" date="2013" name="Mar. Genomics">
        <title>Expression of sulfatases in Rhodopirellula baltica and the diversity of sulfatases in the genus Rhodopirellula.</title>
        <authorList>
            <person name="Wegner C.E."/>
            <person name="Richter-Heitmann T."/>
            <person name="Klindworth A."/>
            <person name="Klockow C."/>
            <person name="Richter M."/>
            <person name="Achstetter T."/>
            <person name="Glockner F.O."/>
            <person name="Harder J."/>
        </authorList>
    </citation>
    <scope>NUCLEOTIDE SEQUENCE [LARGE SCALE GENOMIC DNA]</scope>
    <source>
        <strain evidence="2 3">SM41</strain>
    </source>
</reference>
<proteinExistence type="predicted"/>
<dbReference type="InterPro" id="IPR049945">
    <property type="entry name" value="AAA_22"/>
</dbReference>
<dbReference type="Pfam" id="PF13401">
    <property type="entry name" value="AAA_22"/>
    <property type="match status" value="1"/>
</dbReference>
<dbReference type="GO" id="GO:0016887">
    <property type="term" value="F:ATP hydrolysis activity"/>
    <property type="evidence" value="ECO:0007669"/>
    <property type="project" value="InterPro"/>
</dbReference>
<dbReference type="PATRIC" id="fig|1263870.3.peg.4811"/>
<dbReference type="Gene3D" id="3.40.50.300">
    <property type="entry name" value="P-loop containing nucleotide triphosphate hydrolases"/>
    <property type="match status" value="1"/>
</dbReference>
<organism evidence="2 3">
    <name type="scientific">Rhodopirellula sallentina SM41</name>
    <dbReference type="NCBI Taxonomy" id="1263870"/>
    <lineage>
        <taxon>Bacteria</taxon>
        <taxon>Pseudomonadati</taxon>
        <taxon>Planctomycetota</taxon>
        <taxon>Planctomycetia</taxon>
        <taxon>Pirellulales</taxon>
        <taxon>Pirellulaceae</taxon>
        <taxon>Rhodopirellula</taxon>
    </lineage>
</organism>
<dbReference type="AlphaFoldDB" id="M5TXU0"/>
<comment type="caution">
    <text evidence="2">The sequence shown here is derived from an EMBL/GenBank/DDBJ whole genome shotgun (WGS) entry which is preliminary data.</text>
</comment>
<feature type="domain" description="ORC1/DEAH AAA+ ATPase" evidence="1">
    <location>
        <begin position="23"/>
        <end position="154"/>
    </location>
</feature>
<sequence length="560" mass="60694">MRVGSQDDALQRVRRAVEAWEAISLVIGPPGTGKSLISQVLQQHFARDREVIVFGDATLESPQSLQRHLLSRLDRIRGIAPTPVAAGDDPQLAIIERIAGSSKEFAGLLLLVDEAQTLKPEVLETIRILTNVMSNGRPRVSAVLLGGPKLDETLALPSLDALVQRVSTRCYVHPLSSDETIEYVRQALKTTAVATKVSIEEAAIRSIHRACSGVPRLINQLMTATIEFATSRGHQQISEGTVDHAWAVLQQLPSPLIEEPELSRPVSNVEFGPLDEEGTSEPNSSIEFGPMVDTPGMIESSSEEFACENEQACESACESGCEAQQCDGEPCDPASCDSPQCERGCMKETQTTGEDFTVQTDVAIACDTENAFEAVSIDCQATGSFQYDEADEVSVEAEATTANEPECVEPSPTEEIEPVVRFETPSTDELFGEFEEEEPVAAKLGDDAEVTMQAQPICQTNDAPCDAQSHPDEQPTEDLEASLHREILSMRGDASAPVLWMEDAETEPLADDDRDMLVIEDDVEVEQAITVGEAGGDEKPGTPVAVDFQSMLAKMRSPKR</sequence>
<dbReference type="Proteomes" id="UP000011885">
    <property type="component" value="Unassembled WGS sequence"/>
</dbReference>
<dbReference type="InterPro" id="IPR052026">
    <property type="entry name" value="ExeA_AAA_ATPase_DNA-bind"/>
</dbReference>
<protein>
    <submittedName>
        <fullName evidence="2">General secretion pathway protein A</fullName>
    </submittedName>
</protein>